<evidence type="ECO:0000313" key="2">
    <source>
        <dbReference type="Proteomes" id="UP001055879"/>
    </source>
</evidence>
<comment type="caution">
    <text evidence="1">The sequence shown here is derived from an EMBL/GenBank/DDBJ whole genome shotgun (WGS) entry which is preliminary data.</text>
</comment>
<proteinExistence type="predicted"/>
<dbReference type="EMBL" id="CM042063">
    <property type="protein sequence ID" value="KAI3667695.1"/>
    <property type="molecule type" value="Genomic_DNA"/>
</dbReference>
<protein>
    <submittedName>
        <fullName evidence="1">Uncharacterized protein</fullName>
    </submittedName>
</protein>
<sequence length="343" mass="36352">MKPTGVSYLSCIESFSETMAQPIDAHKSSPGSKGSRTQTSPHSQHFKGEASSQSSNSSPILRKNHDHDNHGNHHIKKSVFMRMKEKARKLKKSISGRKRRDENESCSPYATPPGSAGPLDDDKDRPEFFGSPLYEPTVEPEFDKHAAKEHSRETNKNTSDVDRGSTDSTDSKLAGLTISGDRDANKTEPKVNTTSSPQPQDKGTEEPSQSTSKASNSELDGSNSNVKMGDSSSIEASNVKTGSLADSPNPSHSVEPNLANASNINTCSTSTSASGQNQNMGSSSTGCSNLKPNSGSNHSDSNPTDSSSSPNVHFDTSANATQATTSASSHEVQASNLDSPTHS</sequence>
<keyword evidence="2" id="KW-1185">Reference proteome</keyword>
<reference evidence="1 2" key="2">
    <citation type="journal article" date="2022" name="Mol. Ecol. Resour.">
        <title>The genomes of chicory, endive, great burdock and yacon provide insights into Asteraceae paleo-polyploidization history and plant inulin production.</title>
        <authorList>
            <person name="Fan W."/>
            <person name="Wang S."/>
            <person name="Wang H."/>
            <person name="Wang A."/>
            <person name="Jiang F."/>
            <person name="Liu H."/>
            <person name="Zhao H."/>
            <person name="Xu D."/>
            <person name="Zhang Y."/>
        </authorList>
    </citation>
    <scope>NUCLEOTIDE SEQUENCE [LARGE SCALE GENOMIC DNA]</scope>
    <source>
        <strain evidence="2">cv. Niubang</strain>
    </source>
</reference>
<gene>
    <name evidence="1" type="ORF">L6452_42764</name>
</gene>
<reference evidence="2" key="1">
    <citation type="journal article" date="2022" name="Mol. Ecol. Resour.">
        <title>The genomes of chicory, endive, great burdock and yacon provide insights into Asteraceae palaeo-polyploidization history and plant inulin production.</title>
        <authorList>
            <person name="Fan W."/>
            <person name="Wang S."/>
            <person name="Wang H."/>
            <person name="Wang A."/>
            <person name="Jiang F."/>
            <person name="Liu H."/>
            <person name="Zhao H."/>
            <person name="Xu D."/>
            <person name="Zhang Y."/>
        </authorList>
    </citation>
    <scope>NUCLEOTIDE SEQUENCE [LARGE SCALE GENOMIC DNA]</scope>
    <source>
        <strain evidence="2">cv. Niubang</strain>
    </source>
</reference>
<organism evidence="1 2">
    <name type="scientific">Arctium lappa</name>
    <name type="common">Greater burdock</name>
    <name type="synonym">Lappa major</name>
    <dbReference type="NCBI Taxonomy" id="4217"/>
    <lineage>
        <taxon>Eukaryota</taxon>
        <taxon>Viridiplantae</taxon>
        <taxon>Streptophyta</taxon>
        <taxon>Embryophyta</taxon>
        <taxon>Tracheophyta</taxon>
        <taxon>Spermatophyta</taxon>
        <taxon>Magnoliopsida</taxon>
        <taxon>eudicotyledons</taxon>
        <taxon>Gunneridae</taxon>
        <taxon>Pentapetalae</taxon>
        <taxon>asterids</taxon>
        <taxon>campanulids</taxon>
        <taxon>Asterales</taxon>
        <taxon>Asteraceae</taxon>
        <taxon>Carduoideae</taxon>
        <taxon>Cardueae</taxon>
        <taxon>Arctiinae</taxon>
        <taxon>Arctium</taxon>
    </lineage>
</organism>
<dbReference type="Proteomes" id="UP001055879">
    <property type="component" value="Linkage Group LG17"/>
</dbReference>
<evidence type="ECO:0000313" key="1">
    <source>
        <dbReference type="EMBL" id="KAI3667695.1"/>
    </source>
</evidence>
<accession>A0ACB8XKX5</accession>
<name>A0ACB8XKX5_ARCLA</name>